<dbReference type="InterPro" id="IPR027430">
    <property type="entry name" value="Retinal_BS"/>
</dbReference>
<evidence type="ECO:0000256" key="2">
    <source>
        <dbReference type="ARBA" id="ARBA00022543"/>
    </source>
</evidence>
<evidence type="ECO:0000256" key="8">
    <source>
        <dbReference type="ARBA" id="ARBA00023040"/>
    </source>
</evidence>
<feature type="transmembrane region" description="Helical" evidence="15">
    <location>
        <begin position="178"/>
        <end position="198"/>
    </location>
</feature>
<feature type="region of interest" description="Disordered" evidence="14">
    <location>
        <begin position="367"/>
        <end position="402"/>
    </location>
</feature>
<dbReference type="PRINTS" id="PR00237">
    <property type="entry name" value="GPCRRHODOPSN"/>
</dbReference>
<keyword evidence="18" id="KW-1185">Reference proteome</keyword>
<dbReference type="InterPro" id="IPR000276">
    <property type="entry name" value="GPCR_Rhodpsn"/>
</dbReference>
<keyword evidence="6 15" id="KW-1133">Transmembrane helix</keyword>
<evidence type="ECO:0000313" key="17">
    <source>
        <dbReference type="EMBL" id="KAJ3594320.1"/>
    </source>
</evidence>
<dbReference type="InterPro" id="IPR017452">
    <property type="entry name" value="GPCR_Rhodpsn_7TM"/>
</dbReference>
<feature type="compositionally biased region" description="Basic and acidic residues" evidence="14">
    <location>
        <begin position="385"/>
        <end position="395"/>
    </location>
</feature>
<keyword evidence="4 15" id="KW-0812">Transmembrane</keyword>
<evidence type="ECO:0000256" key="9">
    <source>
        <dbReference type="ARBA" id="ARBA00023136"/>
    </source>
</evidence>
<dbReference type="Pfam" id="PF00001">
    <property type="entry name" value="7tm_1"/>
    <property type="match status" value="1"/>
</dbReference>
<feature type="transmembrane region" description="Helical" evidence="15">
    <location>
        <begin position="276"/>
        <end position="296"/>
    </location>
</feature>
<dbReference type="EMBL" id="JANIIK010000111">
    <property type="protein sequence ID" value="KAJ3594320.1"/>
    <property type="molecule type" value="Genomic_DNA"/>
</dbReference>
<dbReference type="SUPFAM" id="SSF81321">
    <property type="entry name" value="Family A G protein-coupled receptor-like"/>
    <property type="match status" value="1"/>
</dbReference>
<sequence>MRNKSPRLNGDDPSVMRGLDLFVFSPPLPHPLTWLHEENCVLSSFQMDDDASFVSNIPVAVDITVAVVYSVFGVCSLFGNSVLLYISYKKKRHLKPAECFIVNLAISDLGLTLSLYPMAITSSLYHRWLYGRAMCYLYAFCGMFFGICSLTTLTLLSMVCCVKVCYPLYGNRFHSSHGCVLIGCAWAYALLFAAAPLAGWGEYGPEPYGTACCIDWHLSNRHARARSFTAVLFLCCYIVPCCVIVASYSAILVLVRASRKSMERHAARPARHMGSIQAVIVKLSVAVCTGFFAAWSPYAIVSMWAAFGHVDAIPPLAFAMPAMFAKSSTIYNPVIYLTLRPSFRSSVCRHLGFLCRRCYCLSCVAEQPPPPPDSKRRAPAVGPRSFRDRQTRRSSNDANAISSAALRQTLGSKFHSGGDKCSDAFECFRHYPRVQCRAVNPVARGHEVKGQGPPISDSQTDRGETQSLCQVNRVPAAVGEKGTSDNLQINLQMVPGNAKEAWS</sequence>
<evidence type="ECO:0000256" key="6">
    <source>
        <dbReference type="ARBA" id="ARBA00022989"/>
    </source>
</evidence>
<dbReference type="PRINTS" id="PR01244">
    <property type="entry name" value="PEROPSIN"/>
</dbReference>
<protein>
    <recommendedName>
        <fullName evidence="16">G-protein coupled receptors family 1 profile domain-containing protein</fullName>
    </recommendedName>
</protein>
<dbReference type="InterPro" id="IPR002962">
    <property type="entry name" value="Peropsin"/>
</dbReference>
<keyword evidence="5" id="KW-0681">Retinal protein</keyword>
<evidence type="ECO:0000256" key="1">
    <source>
        <dbReference type="ARBA" id="ARBA00004141"/>
    </source>
</evidence>
<evidence type="ECO:0000256" key="4">
    <source>
        <dbReference type="ARBA" id="ARBA00022692"/>
    </source>
</evidence>
<dbReference type="PANTHER" id="PTHR24240">
    <property type="entry name" value="OPSIN"/>
    <property type="match status" value="1"/>
</dbReference>
<keyword evidence="3" id="KW-0716">Sensory transduction</keyword>
<keyword evidence="7" id="KW-0157">Chromophore</keyword>
<dbReference type="Gene3D" id="1.20.1070.10">
    <property type="entry name" value="Rhodopsin 7-helix transmembrane proteins"/>
    <property type="match status" value="1"/>
</dbReference>
<keyword evidence="13" id="KW-0807">Transducer</keyword>
<feature type="transmembrane region" description="Helical" evidence="15">
    <location>
        <begin position="100"/>
        <end position="125"/>
    </location>
</feature>
<reference evidence="17" key="1">
    <citation type="submission" date="2022-07" db="EMBL/GenBank/DDBJ databases">
        <title>Chromosome-level genome of Muraenolepis orangiensis.</title>
        <authorList>
            <person name="Kim J."/>
        </authorList>
    </citation>
    <scope>NUCLEOTIDE SEQUENCE</scope>
    <source>
        <strain evidence="17">KU_S4_2022</strain>
        <tissue evidence="17">Muscle</tissue>
    </source>
</reference>
<organism evidence="17 18">
    <name type="scientific">Muraenolepis orangiensis</name>
    <name type="common">Patagonian moray cod</name>
    <dbReference type="NCBI Taxonomy" id="630683"/>
    <lineage>
        <taxon>Eukaryota</taxon>
        <taxon>Metazoa</taxon>
        <taxon>Chordata</taxon>
        <taxon>Craniata</taxon>
        <taxon>Vertebrata</taxon>
        <taxon>Euteleostomi</taxon>
        <taxon>Actinopterygii</taxon>
        <taxon>Neopterygii</taxon>
        <taxon>Teleostei</taxon>
        <taxon>Neoteleostei</taxon>
        <taxon>Acanthomorphata</taxon>
        <taxon>Zeiogadaria</taxon>
        <taxon>Gadariae</taxon>
        <taxon>Gadiformes</taxon>
        <taxon>Muraenolepidoidei</taxon>
        <taxon>Muraenolepididae</taxon>
        <taxon>Muraenolepis</taxon>
    </lineage>
</organism>
<dbReference type="PROSITE" id="PS50262">
    <property type="entry name" value="G_PROTEIN_RECEP_F1_2"/>
    <property type="match status" value="1"/>
</dbReference>
<evidence type="ECO:0000256" key="15">
    <source>
        <dbReference type="SAM" id="Phobius"/>
    </source>
</evidence>
<keyword evidence="8" id="KW-0297">G-protein coupled receptor</keyword>
<dbReference type="GO" id="GO:0007602">
    <property type="term" value="P:phototransduction"/>
    <property type="evidence" value="ECO:0007669"/>
    <property type="project" value="UniProtKB-KW"/>
</dbReference>
<proteinExistence type="predicted"/>
<evidence type="ECO:0000256" key="11">
    <source>
        <dbReference type="ARBA" id="ARBA00023170"/>
    </source>
</evidence>
<keyword evidence="11" id="KW-0675">Receptor</keyword>
<evidence type="ECO:0000256" key="7">
    <source>
        <dbReference type="ARBA" id="ARBA00022991"/>
    </source>
</evidence>
<dbReference type="GO" id="GO:0004930">
    <property type="term" value="F:G protein-coupled receptor activity"/>
    <property type="evidence" value="ECO:0007669"/>
    <property type="project" value="UniProtKB-KW"/>
</dbReference>
<comment type="caution">
    <text evidence="17">The sequence shown here is derived from an EMBL/GenBank/DDBJ whole genome shotgun (WGS) entry which is preliminary data.</text>
</comment>
<evidence type="ECO:0000313" key="18">
    <source>
        <dbReference type="Proteomes" id="UP001148018"/>
    </source>
</evidence>
<dbReference type="FunFam" id="1.20.1070.10:FF:000219">
    <property type="entry name" value="Opsin 5-like 2"/>
    <property type="match status" value="1"/>
</dbReference>
<keyword evidence="10" id="KW-1015">Disulfide bond</keyword>
<keyword evidence="9 15" id="KW-0472">Membrane</keyword>
<dbReference type="GO" id="GO:0016020">
    <property type="term" value="C:membrane"/>
    <property type="evidence" value="ECO:0007669"/>
    <property type="project" value="UniProtKB-SubCell"/>
</dbReference>
<evidence type="ECO:0000256" key="12">
    <source>
        <dbReference type="ARBA" id="ARBA00023180"/>
    </source>
</evidence>
<dbReference type="OrthoDB" id="2101615at2759"/>
<evidence type="ECO:0000256" key="14">
    <source>
        <dbReference type="SAM" id="MobiDB-lite"/>
    </source>
</evidence>
<gene>
    <name evidence="17" type="ORF">NHX12_003627</name>
</gene>
<dbReference type="GO" id="GO:0007601">
    <property type="term" value="P:visual perception"/>
    <property type="evidence" value="ECO:0007669"/>
    <property type="project" value="InterPro"/>
</dbReference>
<dbReference type="PROSITE" id="PS00238">
    <property type="entry name" value="OPSIN"/>
    <property type="match status" value="1"/>
</dbReference>
<accession>A0A9Q0DWA2</accession>
<dbReference type="Proteomes" id="UP001148018">
    <property type="component" value="Unassembled WGS sequence"/>
</dbReference>
<dbReference type="CDD" id="cd15074">
    <property type="entry name" value="7tmA_Opsin5_neuropsin"/>
    <property type="match status" value="1"/>
</dbReference>
<evidence type="ECO:0000256" key="5">
    <source>
        <dbReference type="ARBA" id="ARBA00022925"/>
    </source>
</evidence>
<evidence type="ECO:0000259" key="16">
    <source>
        <dbReference type="PROSITE" id="PS50262"/>
    </source>
</evidence>
<evidence type="ECO:0000256" key="3">
    <source>
        <dbReference type="ARBA" id="ARBA00022606"/>
    </source>
</evidence>
<evidence type="ECO:0000256" key="13">
    <source>
        <dbReference type="ARBA" id="ARBA00023224"/>
    </source>
</evidence>
<feature type="region of interest" description="Disordered" evidence="14">
    <location>
        <begin position="445"/>
        <end position="465"/>
    </location>
</feature>
<dbReference type="InterPro" id="IPR050125">
    <property type="entry name" value="GPCR_opsins"/>
</dbReference>
<dbReference type="GO" id="GO:0009881">
    <property type="term" value="F:photoreceptor activity"/>
    <property type="evidence" value="ECO:0007669"/>
    <property type="project" value="UniProtKB-KW"/>
</dbReference>
<feature type="transmembrane region" description="Helical" evidence="15">
    <location>
        <begin position="228"/>
        <end position="255"/>
    </location>
</feature>
<feature type="domain" description="G-protein coupled receptors family 1 profile" evidence="16">
    <location>
        <begin position="79"/>
        <end position="336"/>
    </location>
</feature>
<name>A0A9Q0DWA2_9TELE</name>
<feature type="transmembrane region" description="Helical" evidence="15">
    <location>
        <begin position="137"/>
        <end position="166"/>
    </location>
</feature>
<evidence type="ECO:0000256" key="10">
    <source>
        <dbReference type="ARBA" id="ARBA00023157"/>
    </source>
</evidence>
<comment type="subcellular location">
    <subcellularLocation>
        <location evidence="1">Membrane</location>
        <topology evidence="1">Multi-pass membrane protein</topology>
    </subcellularLocation>
</comment>
<feature type="transmembrane region" description="Helical" evidence="15">
    <location>
        <begin position="63"/>
        <end position="88"/>
    </location>
</feature>
<keyword evidence="12" id="KW-0325">Glycoprotein</keyword>
<dbReference type="AlphaFoldDB" id="A0A9Q0DWA2"/>
<keyword evidence="2" id="KW-0600">Photoreceptor protein</keyword>